<protein>
    <recommendedName>
        <fullName evidence="4">RNA 2'-phosphotransferase</fullName>
    </recommendedName>
</protein>
<comment type="caution">
    <text evidence="2">The sequence shown here is derived from an EMBL/GenBank/DDBJ whole genome shotgun (WGS) entry which is preliminary data.</text>
</comment>
<dbReference type="InterPro" id="IPR002745">
    <property type="entry name" value="Ptrans_KptA/Tpt1"/>
</dbReference>
<dbReference type="Pfam" id="PF01885">
    <property type="entry name" value="PTS_2-RNA"/>
    <property type="match status" value="1"/>
</dbReference>
<organism evidence="2 3">
    <name type="scientific">Dethiosulfatarculus sandiegensis</name>
    <dbReference type="NCBI Taxonomy" id="1429043"/>
    <lineage>
        <taxon>Bacteria</taxon>
        <taxon>Pseudomonadati</taxon>
        <taxon>Thermodesulfobacteriota</taxon>
        <taxon>Desulfarculia</taxon>
        <taxon>Desulfarculales</taxon>
        <taxon>Desulfarculaceae</taxon>
        <taxon>Dethiosulfatarculus</taxon>
    </lineage>
</organism>
<name>A0A0D2GFZ0_9BACT</name>
<dbReference type="AlphaFoldDB" id="A0A0D2GFZ0"/>
<evidence type="ECO:0000313" key="2">
    <source>
        <dbReference type="EMBL" id="KIX13842.1"/>
    </source>
</evidence>
<feature type="compositionally biased region" description="Basic residues" evidence="1">
    <location>
        <begin position="239"/>
        <end position="250"/>
    </location>
</feature>
<dbReference type="InterPro" id="IPR042080">
    <property type="entry name" value="RNA_2'-PTrans_N"/>
</dbReference>
<dbReference type="OrthoDB" id="4537997at2"/>
<evidence type="ECO:0008006" key="4">
    <source>
        <dbReference type="Google" id="ProtNLM"/>
    </source>
</evidence>
<dbReference type="Gene3D" id="3.20.170.30">
    <property type="match status" value="1"/>
</dbReference>
<reference evidence="2 3" key="1">
    <citation type="submission" date="2013-11" db="EMBL/GenBank/DDBJ databases">
        <title>Metagenomic analysis of a methanogenic consortium involved in long chain n-alkane degradation.</title>
        <authorList>
            <person name="Davidova I.A."/>
            <person name="Callaghan A.V."/>
            <person name="Wawrik B."/>
            <person name="Pruitt S."/>
            <person name="Marks C."/>
            <person name="Duncan K.E."/>
            <person name="Suflita J.M."/>
        </authorList>
    </citation>
    <scope>NUCLEOTIDE SEQUENCE [LARGE SCALE GENOMIC DNA]</scope>
    <source>
        <strain evidence="2 3">SPR</strain>
    </source>
</reference>
<dbReference type="Proteomes" id="UP000032233">
    <property type="component" value="Unassembled WGS sequence"/>
</dbReference>
<dbReference type="EMBL" id="AZAC01000014">
    <property type="protein sequence ID" value="KIX13842.1"/>
    <property type="molecule type" value="Genomic_DNA"/>
</dbReference>
<dbReference type="STRING" id="1429043.X474_11210"/>
<sequence>MANKRQEHKEKALVRMLTYALSINPAEFGILPDSEGWYPLKELVKALGQQEGFKHVRETMIKDAAARLAPDKLEVSGKLVRALEKTPPRPVYGEDPPAHLHLGVKRKAWPVIKKKGLNPREGDRIILAADREEALLLGKRRDTEPVMITVQAHQAMDQGVVFALWGESLYLADWLPAKCLTGPAVEENLPVKKPAKPKPEKSLMPEPDAMPGSFLIAQDEMEKPYKKKGLKKEISWKNERKKANRRKKAN</sequence>
<proteinExistence type="predicted"/>
<accession>A0A0D2GFZ0</accession>
<evidence type="ECO:0000313" key="3">
    <source>
        <dbReference type="Proteomes" id="UP000032233"/>
    </source>
</evidence>
<dbReference type="InParanoid" id="A0A0D2GFZ0"/>
<dbReference type="Gene3D" id="1.10.10.970">
    <property type="entry name" value="RNA 2'-phosphotransferase, Tpt1/KptA family, N-terminal domain"/>
    <property type="match status" value="1"/>
</dbReference>
<dbReference type="SUPFAM" id="SSF56399">
    <property type="entry name" value="ADP-ribosylation"/>
    <property type="match status" value="1"/>
</dbReference>
<dbReference type="InterPro" id="IPR042081">
    <property type="entry name" value="RNA_2'-PTrans_C"/>
</dbReference>
<dbReference type="RefSeq" id="WP_044348644.1">
    <property type="nucleotide sequence ID" value="NZ_AZAC01000014.1"/>
</dbReference>
<dbReference type="GO" id="GO:0016740">
    <property type="term" value="F:transferase activity"/>
    <property type="evidence" value="ECO:0007669"/>
    <property type="project" value="InterPro"/>
</dbReference>
<evidence type="ECO:0000256" key="1">
    <source>
        <dbReference type="SAM" id="MobiDB-lite"/>
    </source>
</evidence>
<keyword evidence="3" id="KW-1185">Reference proteome</keyword>
<gene>
    <name evidence="2" type="ORF">X474_11210</name>
</gene>
<feature type="region of interest" description="Disordered" evidence="1">
    <location>
        <begin position="189"/>
        <end position="250"/>
    </location>
</feature>